<reference evidence="1" key="2">
    <citation type="journal article" date="2015" name="Data Brief">
        <title>Shoot transcriptome of the giant reed, Arundo donax.</title>
        <authorList>
            <person name="Barrero R.A."/>
            <person name="Guerrero F.D."/>
            <person name="Moolhuijzen P."/>
            <person name="Goolsby J.A."/>
            <person name="Tidwell J."/>
            <person name="Bellgard S.E."/>
            <person name="Bellgard M.I."/>
        </authorList>
    </citation>
    <scope>NUCLEOTIDE SEQUENCE</scope>
    <source>
        <tissue evidence="1">Shoot tissue taken approximately 20 cm above the soil surface</tissue>
    </source>
</reference>
<evidence type="ECO:0000313" key="1">
    <source>
        <dbReference type="EMBL" id="JAE35279.1"/>
    </source>
</evidence>
<organism evidence="1">
    <name type="scientific">Arundo donax</name>
    <name type="common">Giant reed</name>
    <name type="synonym">Donax arundinaceus</name>
    <dbReference type="NCBI Taxonomy" id="35708"/>
    <lineage>
        <taxon>Eukaryota</taxon>
        <taxon>Viridiplantae</taxon>
        <taxon>Streptophyta</taxon>
        <taxon>Embryophyta</taxon>
        <taxon>Tracheophyta</taxon>
        <taxon>Spermatophyta</taxon>
        <taxon>Magnoliopsida</taxon>
        <taxon>Liliopsida</taxon>
        <taxon>Poales</taxon>
        <taxon>Poaceae</taxon>
        <taxon>PACMAD clade</taxon>
        <taxon>Arundinoideae</taxon>
        <taxon>Arundineae</taxon>
        <taxon>Arundo</taxon>
    </lineage>
</organism>
<dbReference type="EMBL" id="GBRH01162617">
    <property type="protein sequence ID" value="JAE35279.1"/>
    <property type="molecule type" value="Transcribed_RNA"/>
</dbReference>
<name>A0A0A9HHI4_ARUDO</name>
<proteinExistence type="predicted"/>
<sequence length="38" mass="4246">MIYCSSSIQMRITSQQACGIYSNSRAIMKNLVCPMRCG</sequence>
<reference evidence="1" key="1">
    <citation type="submission" date="2014-09" db="EMBL/GenBank/DDBJ databases">
        <authorList>
            <person name="Magalhaes I.L.F."/>
            <person name="Oliveira U."/>
            <person name="Santos F.R."/>
            <person name="Vidigal T.H.D.A."/>
            <person name="Brescovit A.D."/>
            <person name="Santos A.J."/>
        </authorList>
    </citation>
    <scope>NUCLEOTIDE SEQUENCE</scope>
    <source>
        <tissue evidence="1">Shoot tissue taken approximately 20 cm above the soil surface</tissue>
    </source>
</reference>
<protein>
    <submittedName>
        <fullName evidence="1">Uncharacterized protein</fullName>
    </submittedName>
</protein>
<accession>A0A0A9HHI4</accession>
<dbReference type="AlphaFoldDB" id="A0A0A9HHI4"/>